<dbReference type="PANTHER" id="PTHR35605:SF1">
    <property type="entry name" value="ECP2 EFFECTOR PROTEIN DOMAIN-CONTAINING PROTEIN-RELATED"/>
    <property type="match status" value="1"/>
</dbReference>
<keyword evidence="3" id="KW-1185">Reference proteome</keyword>
<dbReference type="EMBL" id="JAACLJ010000003">
    <property type="protein sequence ID" value="KAF4589827.1"/>
    <property type="molecule type" value="Genomic_DNA"/>
</dbReference>
<dbReference type="AlphaFoldDB" id="A0A8H4Q8Q6"/>
<feature type="chain" id="PRO_5034725675" description="Ecp2 effector protein domain-containing protein" evidence="1">
    <location>
        <begin position="17"/>
        <end position="156"/>
    </location>
</feature>
<proteinExistence type="predicted"/>
<keyword evidence="1" id="KW-0732">Signal</keyword>
<evidence type="ECO:0008006" key="4">
    <source>
        <dbReference type="Google" id="ProtNLM"/>
    </source>
</evidence>
<dbReference type="PANTHER" id="PTHR35605">
    <property type="entry name" value="ECP2 EFFECTOR PROTEIN DOMAIN-CONTAINING PROTEIN-RELATED"/>
    <property type="match status" value="1"/>
</dbReference>
<evidence type="ECO:0000313" key="2">
    <source>
        <dbReference type="EMBL" id="KAF4589827.1"/>
    </source>
</evidence>
<name>A0A8H4Q8Q6_9HYPO</name>
<evidence type="ECO:0000313" key="3">
    <source>
        <dbReference type="Proteomes" id="UP000562929"/>
    </source>
</evidence>
<gene>
    <name evidence="2" type="ORF">GQ602_003716</name>
</gene>
<sequence length="156" mass="17133">MRPFFVLICSLVLAEGRILRPKSYSRFFPTKQTRANITDTAQMEKRDYNTAHCSGPDPASIKVIREGINYLSSLGGPPFLPQGPGSCSRVSCSWNSAIWLCNDNPSTLLISNWPDVARSAQRIVDACSELKTDGGRVKGYSIEPGGWRVVIGHTVC</sequence>
<dbReference type="Proteomes" id="UP000562929">
    <property type="component" value="Unassembled WGS sequence"/>
</dbReference>
<reference evidence="2 3" key="1">
    <citation type="journal article" date="2020" name="G3 (Bethesda)">
        <title>Genetic Underpinnings of Host Manipulation by Ophiocordyceps as Revealed by Comparative Transcriptomics.</title>
        <authorList>
            <person name="Will I."/>
            <person name="Das B."/>
            <person name="Trinh T."/>
            <person name="Brachmann A."/>
            <person name="Ohm R.A."/>
            <person name="de Bekker C."/>
        </authorList>
    </citation>
    <scope>NUCLEOTIDE SEQUENCE [LARGE SCALE GENOMIC DNA]</scope>
    <source>
        <strain evidence="2 3">EC05</strain>
    </source>
</reference>
<dbReference type="OrthoDB" id="3552888at2759"/>
<evidence type="ECO:0000256" key="1">
    <source>
        <dbReference type="SAM" id="SignalP"/>
    </source>
</evidence>
<feature type="signal peptide" evidence="1">
    <location>
        <begin position="1"/>
        <end position="16"/>
    </location>
</feature>
<organism evidence="2 3">
    <name type="scientific">Ophiocordyceps camponoti-floridani</name>
    <dbReference type="NCBI Taxonomy" id="2030778"/>
    <lineage>
        <taxon>Eukaryota</taxon>
        <taxon>Fungi</taxon>
        <taxon>Dikarya</taxon>
        <taxon>Ascomycota</taxon>
        <taxon>Pezizomycotina</taxon>
        <taxon>Sordariomycetes</taxon>
        <taxon>Hypocreomycetidae</taxon>
        <taxon>Hypocreales</taxon>
        <taxon>Ophiocordycipitaceae</taxon>
        <taxon>Ophiocordyceps</taxon>
    </lineage>
</organism>
<protein>
    <recommendedName>
        <fullName evidence="4">Ecp2 effector protein domain-containing protein</fullName>
    </recommendedName>
</protein>
<accession>A0A8H4Q8Q6</accession>
<comment type="caution">
    <text evidence="2">The sequence shown here is derived from an EMBL/GenBank/DDBJ whole genome shotgun (WGS) entry which is preliminary data.</text>
</comment>